<feature type="compositionally biased region" description="Basic and acidic residues" evidence="1">
    <location>
        <begin position="71"/>
        <end position="86"/>
    </location>
</feature>
<dbReference type="VEuPathDB" id="FungiDB:BO97DRAFT_216424"/>
<evidence type="ECO:0000256" key="1">
    <source>
        <dbReference type="SAM" id="MobiDB-lite"/>
    </source>
</evidence>
<gene>
    <name evidence="2" type="ORF">BO97DRAFT_216424</name>
</gene>
<feature type="compositionally biased region" description="Basic and acidic residues" evidence="1">
    <location>
        <begin position="99"/>
        <end position="113"/>
    </location>
</feature>
<evidence type="ECO:0000313" key="3">
    <source>
        <dbReference type="Proteomes" id="UP000248961"/>
    </source>
</evidence>
<evidence type="ECO:0000313" key="2">
    <source>
        <dbReference type="EMBL" id="RAL15571.1"/>
    </source>
</evidence>
<dbReference type="OrthoDB" id="4505438at2759"/>
<proteinExistence type="predicted"/>
<dbReference type="AlphaFoldDB" id="A0A395I5T3"/>
<feature type="region of interest" description="Disordered" evidence="1">
    <location>
        <begin position="71"/>
        <end position="124"/>
    </location>
</feature>
<reference evidence="2 3" key="1">
    <citation type="submission" date="2018-02" db="EMBL/GenBank/DDBJ databases">
        <title>The genomes of Aspergillus section Nigri reveals drivers in fungal speciation.</title>
        <authorList>
            <consortium name="DOE Joint Genome Institute"/>
            <person name="Vesth T.C."/>
            <person name="Nybo J."/>
            <person name="Theobald S."/>
            <person name="Brandl J."/>
            <person name="Frisvad J.C."/>
            <person name="Nielsen K.F."/>
            <person name="Lyhne E.K."/>
            <person name="Kogle M.E."/>
            <person name="Kuo A."/>
            <person name="Riley R."/>
            <person name="Clum A."/>
            <person name="Nolan M."/>
            <person name="Lipzen A."/>
            <person name="Salamov A."/>
            <person name="Henrissat B."/>
            <person name="Wiebenga A."/>
            <person name="De vries R.P."/>
            <person name="Grigoriev I.V."/>
            <person name="Mortensen U.H."/>
            <person name="Andersen M.R."/>
            <person name="Baker S.E."/>
        </authorList>
    </citation>
    <scope>NUCLEOTIDE SEQUENCE [LARGE SCALE GENOMIC DNA]</scope>
    <source>
        <strain evidence="2 3">CBS 101889</strain>
    </source>
</reference>
<name>A0A395I5T3_ASPHC</name>
<organism evidence="2 3">
    <name type="scientific">Aspergillus homomorphus (strain CBS 101889)</name>
    <dbReference type="NCBI Taxonomy" id="1450537"/>
    <lineage>
        <taxon>Eukaryota</taxon>
        <taxon>Fungi</taxon>
        <taxon>Dikarya</taxon>
        <taxon>Ascomycota</taxon>
        <taxon>Pezizomycotina</taxon>
        <taxon>Eurotiomycetes</taxon>
        <taxon>Eurotiomycetidae</taxon>
        <taxon>Eurotiales</taxon>
        <taxon>Aspergillaceae</taxon>
        <taxon>Aspergillus</taxon>
        <taxon>Aspergillus subgen. Circumdati</taxon>
    </lineage>
</organism>
<sequence>MTTRSGLEGFCDVCRHANDIHKTARCPAKRCRNMWKLCTSGTCFENGLKEYRLCFGCVAHPGMKGMVEFKEENPDVTKKQSKDYKKTGQPGGDTPSGETKAEEVRRQLEKDNQETPSRLGKNRR</sequence>
<keyword evidence="3" id="KW-1185">Reference proteome</keyword>
<dbReference type="Proteomes" id="UP000248961">
    <property type="component" value="Unassembled WGS sequence"/>
</dbReference>
<protein>
    <submittedName>
        <fullName evidence="2">Uncharacterized protein</fullName>
    </submittedName>
</protein>
<dbReference type="EMBL" id="KZ824271">
    <property type="protein sequence ID" value="RAL15571.1"/>
    <property type="molecule type" value="Genomic_DNA"/>
</dbReference>
<dbReference type="GeneID" id="37194906"/>
<dbReference type="RefSeq" id="XP_025554725.1">
    <property type="nucleotide sequence ID" value="XM_025690617.1"/>
</dbReference>
<accession>A0A395I5T3</accession>